<name>A0AA88IFU5_ARTSF</name>
<feature type="region of interest" description="Disordered" evidence="1">
    <location>
        <begin position="116"/>
        <end position="154"/>
    </location>
</feature>
<organism evidence="2 3">
    <name type="scientific">Artemia franciscana</name>
    <name type="common">Brine shrimp</name>
    <name type="synonym">Artemia sanfranciscana</name>
    <dbReference type="NCBI Taxonomy" id="6661"/>
    <lineage>
        <taxon>Eukaryota</taxon>
        <taxon>Metazoa</taxon>
        <taxon>Ecdysozoa</taxon>
        <taxon>Arthropoda</taxon>
        <taxon>Crustacea</taxon>
        <taxon>Branchiopoda</taxon>
        <taxon>Anostraca</taxon>
        <taxon>Artemiidae</taxon>
        <taxon>Artemia</taxon>
    </lineage>
</organism>
<proteinExistence type="predicted"/>
<accession>A0AA88IFU5</accession>
<dbReference type="EMBL" id="JAVRJZ010000001">
    <property type="protein sequence ID" value="KAK2727564.1"/>
    <property type="molecule type" value="Genomic_DNA"/>
</dbReference>
<dbReference type="Proteomes" id="UP001187531">
    <property type="component" value="Unassembled WGS sequence"/>
</dbReference>
<dbReference type="AlphaFoldDB" id="A0AA88IFU5"/>
<sequence>MYSGQESSRSKQFSEAGLESDVASIEGGDLILVLRALRRLSGELRKINVSLTNQIYSLRETVHDYSQRVSEDFRTMEKRLRQGLLMELERIERELSRIRCRLEPFDIGQNSVSKPIKLITRRSKSEPSSPCRTETINLKTSSPPSPQIKTPIPSTSTAVILQAYSLSAKRNSDKLPGAADLKKRSRSEERCKKKESKEDKMGRSRSMEASVGDDLLHKSPSYSHNQSASSRERLSSRNSSCDDVVKEDKPSSNNDPPLYLLPYETVEELAVAIDHIVSSGLGIRLIVSAPPVRMKSKEDLGSSNDNLKVAALSHRADFYHRYFEAHYGGNRQRNRVVREDHPRARQEQEKEIEEALAIRNLQEQISRD</sequence>
<feature type="region of interest" description="Disordered" evidence="1">
    <location>
        <begin position="171"/>
        <end position="259"/>
    </location>
</feature>
<feature type="compositionally biased region" description="Basic and acidic residues" evidence="1">
    <location>
        <begin position="180"/>
        <end position="206"/>
    </location>
</feature>
<feature type="compositionally biased region" description="Polar residues" evidence="1">
    <location>
        <begin position="126"/>
        <end position="142"/>
    </location>
</feature>
<evidence type="ECO:0000313" key="3">
    <source>
        <dbReference type="Proteomes" id="UP001187531"/>
    </source>
</evidence>
<evidence type="ECO:0000256" key="1">
    <source>
        <dbReference type="SAM" id="MobiDB-lite"/>
    </source>
</evidence>
<evidence type="ECO:0000313" key="2">
    <source>
        <dbReference type="EMBL" id="KAK2727564.1"/>
    </source>
</evidence>
<protein>
    <submittedName>
        <fullName evidence="2">Uncharacterized protein</fullName>
    </submittedName>
</protein>
<gene>
    <name evidence="2" type="ORF">QYM36_008144</name>
</gene>
<feature type="non-terminal residue" evidence="2">
    <location>
        <position position="368"/>
    </location>
</feature>
<reference evidence="2" key="1">
    <citation type="submission" date="2023-07" db="EMBL/GenBank/DDBJ databases">
        <title>Chromosome-level genome assembly of Artemia franciscana.</title>
        <authorList>
            <person name="Jo E."/>
        </authorList>
    </citation>
    <scope>NUCLEOTIDE SEQUENCE</scope>
    <source>
        <tissue evidence="2">Whole body</tissue>
    </source>
</reference>
<comment type="caution">
    <text evidence="2">The sequence shown here is derived from an EMBL/GenBank/DDBJ whole genome shotgun (WGS) entry which is preliminary data.</text>
</comment>
<keyword evidence="3" id="KW-1185">Reference proteome</keyword>